<dbReference type="Gene3D" id="3.30.450.20">
    <property type="entry name" value="PAS domain"/>
    <property type="match status" value="1"/>
</dbReference>
<feature type="transmembrane region" description="Helical" evidence="2">
    <location>
        <begin position="40"/>
        <end position="61"/>
    </location>
</feature>
<dbReference type="CDD" id="cd00077">
    <property type="entry name" value="HDc"/>
    <property type="match status" value="1"/>
</dbReference>
<dbReference type="Proteomes" id="UP000192917">
    <property type="component" value="Unassembled WGS sequence"/>
</dbReference>
<organism evidence="5 6">
    <name type="scientific">Tistlia consotensis USBA 355</name>
    <dbReference type="NCBI Taxonomy" id="560819"/>
    <lineage>
        <taxon>Bacteria</taxon>
        <taxon>Pseudomonadati</taxon>
        <taxon>Pseudomonadota</taxon>
        <taxon>Alphaproteobacteria</taxon>
        <taxon>Rhodospirillales</taxon>
        <taxon>Rhodovibrionaceae</taxon>
        <taxon>Tistlia</taxon>
    </lineage>
</organism>
<evidence type="ECO:0000313" key="6">
    <source>
        <dbReference type="Proteomes" id="UP000192917"/>
    </source>
</evidence>
<name>A0A1Y6CLR4_9PROT</name>
<keyword evidence="2" id="KW-0472">Membrane</keyword>
<dbReference type="InterPro" id="IPR000014">
    <property type="entry name" value="PAS"/>
</dbReference>
<dbReference type="RefSeq" id="WP_085125121.1">
    <property type="nucleotide sequence ID" value="NZ_FWZX01000024.1"/>
</dbReference>
<dbReference type="Pfam" id="PF13487">
    <property type="entry name" value="HD_5"/>
    <property type="match status" value="1"/>
</dbReference>
<evidence type="ECO:0000256" key="2">
    <source>
        <dbReference type="SAM" id="Phobius"/>
    </source>
</evidence>
<dbReference type="Gene3D" id="1.10.3210.10">
    <property type="entry name" value="Hypothetical protein af1432"/>
    <property type="match status" value="1"/>
</dbReference>
<gene>
    <name evidence="5" type="ORF">SAMN05428998_12471</name>
</gene>
<keyword evidence="2" id="KW-1133">Transmembrane helix</keyword>
<evidence type="ECO:0000259" key="4">
    <source>
        <dbReference type="PROSITE" id="PS51832"/>
    </source>
</evidence>
<feature type="domain" description="HD-GYP" evidence="4">
    <location>
        <begin position="520"/>
        <end position="709"/>
    </location>
</feature>
<dbReference type="InterPro" id="IPR035965">
    <property type="entry name" value="PAS-like_dom_sf"/>
</dbReference>
<dbReference type="GO" id="GO:0008081">
    <property type="term" value="F:phosphoric diester hydrolase activity"/>
    <property type="evidence" value="ECO:0007669"/>
    <property type="project" value="UniProtKB-ARBA"/>
</dbReference>
<feature type="domain" description="PAS" evidence="3">
    <location>
        <begin position="392"/>
        <end position="437"/>
    </location>
</feature>
<dbReference type="InterPro" id="IPR037522">
    <property type="entry name" value="HD_GYP_dom"/>
</dbReference>
<accession>A0A1Y6CLR4</accession>
<reference evidence="5 6" key="1">
    <citation type="submission" date="2017-04" db="EMBL/GenBank/DDBJ databases">
        <authorList>
            <person name="Afonso C.L."/>
            <person name="Miller P.J."/>
            <person name="Scott M.A."/>
            <person name="Spackman E."/>
            <person name="Goraichik I."/>
            <person name="Dimitrov K.M."/>
            <person name="Suarez D.L."/>
            <person name="Swayne D.E."/>
        </authorList>
    </citation>
    <scope>NUCLEOTIDE SEQUENCE [LARGE SCALE GENOMIC DNA]</scope>
    <source>
        <strain evidence="5 6">USBA 355</strain>
    </source>
</reference>
<dbReference type="PROSITE" id="PS51832">
    <property type="entry name" value="HD_GYP"/>
    <property type="match status" value="1"/>
</dbReference>
<feature type="transmembrane region" description="Helical" evidence="2">
    <location>
        <begin position="348"/>
        <end position="367"/>
    </location>
</feature>
<dbReference type="SUPFAM" id="SSF109604">
    <property type="entry name" value="HD-domain/PDEase-like"/>
    <property type="match status" value="1"/>
</dbReference>
<sequence>MGTVAPTPAPEPAEPTRIAEAVPPEAEEVVEASGGDWRPWAVGALLVLAAVAGVLWVFRFVDGERQQELRVWQDRLALVAESRAAATDEWLQGQRSEIAALADNTSLRLLLSELALAGGDLHKVTDADGQVGYADNLLEATAERSGYVDPDARPRVGANLPYEAHAGIAVLDGKGRPVIATSAFDSGDVARAGAPGEVALSLAVDPKSGPLLQLAAPVYALQSDPAPGQEVGWVIAQRPADAPLRRLLTQPGLPPAGIEIWLLRREGAAVDYLVEAGGGAGGLLAADTPDLAGAAALAQPGGFGIHGDRDGKPVLALSRRLAQAPLTLMVTADKAAALAESEARLGRLMVLLLLAIGLIGAGMAVIWRHGASRRARFAARAYRQAARALAEQRDLLRLVTDNQPTAITILDSEGRYRFANRTAGTRAGMASADMLGKEMSAVRGAAAARRTLALAEQARGSGEPVSDTLRIEPAGPGGDETDRQVFATDHIPVPRNATLGDAVLVVERDLTTEFRERARRERALGDLVEALVRLVDKRDPFAADHSQRVGRLAQSLAREMGLSERERETARVAGLLMNVGKIAVPETLLTRKGELSDEERRLVRDSMSASADLLQGIELDGPVVETLRQAQDAGRPGAGQPPLAPARILAVANAFVGMVSDRAWRSRLSVDEAIAEIMAGIGTRYDRGVVAALIGYLDNKGGRADWDAAASRPSTEA</sequence>
<dbReference type="PANTHER" id="PTHR43155:SF2">
    <property type="entry name" value="CYCLIC DI-GMP PHOSPHODIESTERASE PA4108"/>
    <property type="match status" value="1"/>
</dbReference>
<dbReference type="InterPro" id="IPR003607">
    <property type="entry name" value="HD/PDEase_dom"/>
</dbReference>
<dbReference type="PROSITE" id="PS50112">
    <property type="entry name" value="PAS"/>
    <property type="match status" value="1"/>
</dbReference>
<evidence type="ECO:0000313" key="5">
    <source>
        <dbReference type="EMBL" id="SMF63095.1"/>
    </source>
</evidence>
<proteinExistence type="predicted"/>
<keyword evidence="6" id="KW-1185">Reference proteome</keyword>
<keyword evidence="2" id="KW-0812">Transmembrane</keyword>
<evidence type="ECO:0000256" key="1">
    <source>
        <dbReference type="SAM" id="MobiDB-lite"/>
    </source>
</evidence>
<dbReference type="PANTHER" id="PTHR43155">
    <property type="entry name" value="CYCLIC DI-GMP PHOSPHODIESTERASE PA4108-RELATED"/>
    <property type="match status" value="1"/>
</dbReference>
<protein>
    <submittedName>
        <fullName evidence="5">PAS domain S-box-containing protein</fullName>
    </submittedName>
</protein>
<dbReference type="AlphaFoldDB" id="A0A1Y6CLR4"/>
<evidence type="ECO:0000259" key="3">
    <source>
        <dbReference type="PROSITE" id="PS50112"/>
    </source>
</evidence>
<dbReference type="SUPFAM" id="SSF55785">
    <property type="entry name" value="PYP-like sensor domain (PAS domain)"/>
    <property type="match status" value="1"/>
</dbReference>
<dbReference type="STRING" id="560819.SAMN05428998_12471"/>
<dbReference type="EMBL" id="FWZX01000024">
    <property type="protein sequence ID" value="SMF63095.1"/>
    <property type="molecule type" value="Genomic_DNA"/>
</dbReference>
<feature type="region of interest" description="Disordered" evidence="1">
    <location>
        <begin position="457"/>
        <end position="480"/>
    </location>
</feature>